<dbReference type="SUPFAM" id="SSF56112">
    <property type="entry name" value="Protein kinase-like (PK-like)"/>
    <property type="match status" value="1"/>
</dbReference>
<evidence type="ECO:0000256" key="6">
    <source>
        <dbReference type="ARBA" id="ARBA00022741"/>
    </source>
</evidence>
<evidence type="ECO:0000256" key="7">
    <source>
        <dbReference type="ARBA" id="ARBA00022777"/>
    </source>
</evidence>
<dbReference type="EMBL" id="CAJFCJ010000019">
    <property type="protein sequence ID" value="CAD5123848.1"/>
    <property type="molecule type" value="Genomic_DNA"/>
</dbReference>
<dbReference type="InterPro" id="IPR008271">
    <property type="entry name" value="Ser/Thr_kinase_AS"/>
</dbReference>
<comment type="subcellular location">
    <subcellularLocation>
        <location evidence="1">Cytoplasm</location>
    </subcellularLocation>
</comment>
<dbReference type="Proteomes" id="UP000549394">
    <property type="component" value="Unassembled WGS sequence"/>
</dbReference>
<dbReference type="GO" id="GO:0005524">
    <property type="term" value="F:ATP binding"/>
    <property type="evidence" value="ECO:0007669"/>
    <property type="project" value="UniProtKB-UniRule"/>
</dbReference>
<dbReference type="FunFam" id="1.10.510.10:FF:001222">
    <property type="entry name" value="Serine/threonine-protein kinase ppk25"/>
    <property type="match status" value="1"/>
</dbReference>
<keyword evidence="4" id="KW-0723">Serine/threonine-protein kinase</keyword>
<comment type="catalytic activity">
    <reaction evidence="9">
        <text>L-threonyl-[protein] + ATP = O-phospho-L-threonyl-[protein] + ADP + H(+)</text>
        <dbReference type="Rhea" id="RHEA:46608"/>
        <dbReference type="Rhea" id="RHEA-COMP:11060"/>
        <dbReference type="Rhea" id="RHEA-COMP:11605"/>
        <dbReference type="ChEBI" id="CHEBI:15378"/>
        <dbReference type="ChEBI" id="CHEBI:30013"/>
        <dbReference type="ChEBI" id="CHEBI:30616"/>
        <dbReference type="ChEBI" id="CHEBI:61977"/>
        <dbReference type="ChEBI" id="CHEBI:456216"/>
        <dbReference type="EC" id="2.7.11.1"/>
    </reaction>
</comment>
<keyword evidence="3" id="KW-0963">Cytoplasm</keyword>
<keyword evidence="8 11" id="KW-0067">ATP-binding</keyword>
<accession>A0A7I8W5Q5</accession>
<dbReference type="OrthoDB" id="193931at2759"/>
<name>A0A7I8W5Q5_9ANNE</name>
<keyword evidence="6 11" id="KW-0547">Nucleotide-binding</keyword>
<dbReference type="InterPro" id="IPR017441">
    <property type="entry name" value="Protein_kinase_ATP_BS"/>
</dbReference>
<evidence type="ECO:0000256" key="10">
    <source>
        <dbReference type="ARBA" id="ARBA00048679"/>
    </source>
</evidence>
<evidence type="ECO:0000256" key="3">
    <source>
        <dbReference type="ARBA" id="ARBA00022490"/>
    </source>
</evidence>
<dbReference type="Gene3D" id="1.10.510.10">
    <property type="entry name" value="Transferase(Phosphotransferase) domain 1"/>
    <property type="match status" value="1"/>
</dbReference>
<reference evidence="13 14" key="1">
    <citation type="submission" date="2020-08" db="EMBL/GenBank/DDBJ databases">
        <authorList>
            <person name="Hejnol A."/>
        </authorList>
    </citation>
    <scope>NUCLEOTIDE SEQUENCE [LARGE SCALE GENOMIC DNA]</scope>
</reference>
<keyword evidence="14" id="KW-1185">Reference proteome</keyword>
<dbReference type="GO" id="GO:0005737">
    <property type="term" value="C:cytoplasm"/>
    <property type="evidence" value="ECO:0007669"/>
    <property type="project" value="UniProtKB-SubCell"/>
</dbReference>
<dbReference type="FunFam" id="3.30.200.20:FF:000003">
    <property type="entry name" value="Non-specific serine/threonine protein kinase"/>
    <property type="match status" value="1"/>
</dbReference>
<dbReference type="InterPro" id="IPR011009">
    <property type="entry name" value="Kinase-like_dom_sf"/>
</dbReference>
<dbReference type="CDD" id="cd14003">
    <property type="entry name" value="STKc_AMPK-like"/>
    <property type="match status" value="1"/>
</dbReference>
<dbReference type="InterPro" id="IPR000719">
    <property type="entry name" value="Prot_kinase_dom"/>
</dbReference>
<feature type="binding site" evidence="11">
    <location>
        <position position="45"/>
    </location>
    <ligand>
        <name>ATP</name>
        <dbReference type="ChEBI" id="CHEBI:30616"/>
    </ligand>
</feature>
<dbReference type="EC" id="2.7.11.1" evidence="2"/>
<evidence type="ECO:0000256" key="2">
    <source>
        <dbReference type="ARBA" id="ARBA00012513"/>
    </source>
</evidence>
<dbReference type="PROSITE" id="PS00107">
    <property type="entry name" value="PROTEIN_KINASE_ATP"/>
    <property type="match status" value="1"/>
</dbReference>
<comment type="catalytic activity">
    <reaction evidence="10">
        <text>L-seryl-[protein] + ATP = O-phospho-L-seryl-[protein] + ADP + H(+)</text>
        <dbReference type="Rhea" id="RHEA:17989"/>
        <dbReference type="Rhea" id="RHEA-COMP:9863"/>
        <dbReference type="Rhea" id="RHEA-COMP:11604"/>
        <dbReference type="ChEBI" id="CHEBI:15378"/>
        <dbReference type="ChEBI" id="CHEBI:29999"/>
        <dbReference type="ChEBI" id="CHEBI:30616"/>
        <dbReference type="ChEBI" id="CHEBI:83421"/>
        <dbReference type="ChEBI" id="CHEBI:456216"/>
        <dbReference type="EC" id="2.7.11.1"/>
    </reaction>
</comment>
<keyword evidence="7" id="KW-0418">Kinase</keyword>
<evidence type="ECO:0000256" key="5">
    <source>
        <dbReference type="ARBA" id="ARBA00022679"/>
    </source>
</evidence>
<evidence type="ECO:0000313" key="13">
    <source>
        <dbReference type="EMBL" id="CAD5123848.1"/>
    </source>
</evidence>
<proteinExistence type="predicted"/>
<evidence type="ECO:0000256" key="4">
    <source>
        <dbReference type="ARBA" id="ARBA00022527"/>
    </source>
</evidence>
<evidence type="ECO:0000259" key="12">
    <source>
        <dbReference type="PROSITE" id="PS50011"/>
    </source>
</evidence>
<protein>
    <recommendedName>
        <fullName evidence="2">non-specific serine/threonine protein kinase</fullName>
        <ecNumber evidence="2">2.7.11.1</ecNumber>
    </recommendedName>
</protein>
<evidence type="ECO:0000256" key="11">
    <source>
        <dbReference type="PROSITE-ProRule" id="PRU10141"/>
    </source>
</evidence>
<evidence type="ECO:0000313" key="14">
    <source>
        <dbReference type="Proteomes" id="UP000549394"/>
    </source>
</evidence>
<gene>
    <name evidence="13" type="ORF">DGYR_LOCUS11480</name>
</gene>
<keyword evidence="5" id="KW-0808">Transferase</keyword>
<dbReference type="GO" id="GO:0035556">
    <property type="term" value="P:intracellular signal transduction"/>
    <property type="evidence" value="ECO:0007669"/>
    <property type="project" value="TreeGrafter"/>
</dbReference>
<dbReference type="AlphaFoldDB" id="A0A7I8W5Q5"/>
<dbReference type="PROSITE" id="PS00108">
    <property type="entry name" value="PROTEIN_KINASE_ST"/>
    <property type="match status" value="1"/>
</dbReference>
<dbReference type="SMART" id="SM00220">
    <property type="entry name" value="S_TKc"/>
    <property type="match status" value="1"/>
</dbReference>
<dbReference type="PROSITE" id="PS50011">
    <property type="entry name" value="PROTEIN_KINASE_DOM"/>
    <property type="match status" value="1"/>
</dbReference>
<evidence type="ECO:0000256" key="1">
    <source>
        <dbReference type="ARBA" id="ARBA00004496"/>
    </source>
</evidence>
<sequence length="537" mass="61423">MKCVGDDTKKKKVAGYILGRILGEGNFAKVRLGTHVLTKERVAVKVISKSEASKKEYIKRNMRREAVVLQKLNHPNIIRQFEVLETDNHYYLVLELAEGGEFIKYLTKRKRFDEEEAKLYLKQIVSALSHMHKSGVIHRDLKLENLLLDSKGKIKIIDFGLSNIYDQGQMLNTQCGSPAYVAPEVFIKKPYGPSVDVWSLGIILYTFCVGSLPFSVYPSTDLKRLYSLIMKGPTIPDYLSSDCCDLIRQLLDPNPSTRLTIDQIENHIWLNSVPESLLNVKQEQEIDHSIINFLVTRFGVSEEELCASILNRKINSMTATYYLLQIRLSRGLEFPDLPGIQSTKPVNDLLPRGILRVNNESSNNQKTVSFNRFEKVEEAEISGKFLLNKLSEDGFVRNKKQYWNSKSERLTFEVPKFVTSMPITNKKRSPPPVPPNSAMGIRSDYKVALEEARAHLSDEKQLNDYEEIKPSYSSASIRSPLLGRRSKTMPEMRVRKLGVLRNNTVQISDIRAKCGFQNRKGGWSDRMKMEESFKSRF</sequence>
<comment type="caution">
    <text evidence="13">The sequence shown here is derived from an EMBL/GenBank/DDBJ whole genome shotgun (WGS) entry which is preliminary data.</text>
</comment>
<evidence type="ECO:0000256" key="9">
    <source>
        <dbReference type="ARBA" id="ARBA00047899"/>
    </source>
</evidence>
<dbReference type="GO" id="GO:0004674">
    <property type="term" value="F:protein serine/threonine kinase activity"/>
    <property type="evidence" value="ECO:0007669"/>
    <property type="project" value="UniProtKB-KW"/>
</dbReference>
<feature type="domain" description="Protein kinase" evidence="12">
    <location>
        <begin position="16"/>
        <end position="270"/>
    </location>
</feature>
<evidence type="ECO:0000256" key="8">
    <source>
        <dbReference type="ARBA" id="ARBA00022840"/>
    </source>
</evidence>
<dbReference type="PANTHER" id="PTHR24346">
    <property type="entry name" value="MAP/MICROTUBULE AFFINITY-REGULATING KINASE"/>
    <property type="match status" value="1"/>
</dbReference>
<dbReference type="PANTHER" id="PTHR24346:SF79">
    <property type="entry name" value="PROTEIN KINASE DOMAIN-CONTAINING PROTEIN"/>
    <property type="match status" value="1"/>
</dbReference>
<dbReference type="Pfam" id="PF00069">
    <property type="entry name" value="Pkinase"/>
    <property type="match status" value="1"/>
</dbReference>
<organism evidence="13 14">
    <name type="scientific">Dimorphilus gyrociliatus</name>
    <dbReference type="NCBI Taxonomy" id="2664684"/>
    <lineage>
        <taxon>Eukaryota</taxon>
        <taxon>Metazoa</taxon>
        <taxon>Spiralia</taxon>
        <taxon>Lophotrochozoa</taxon>
        <taxon>Annelida</taxon>
        <taxon>Polychaeta</taxon>
        <taxon>Polychaeta incertae sedis</taxon>
        <taxon>Dinophilidae</taxon>
        <taxon>Dimorphilus</taxon>
    </lineage>
</organism>